<evidence type="ECO:0000313" key="1">
    <source>
        <dbReference type="EMBL" id="CDH23215.1"/>
    </source>
</evidence>
<sequence length="64" mass="6970">MSSRNLLNQYNPLKYNQAAYLQSAHNLSVSNADSPNLRVSFSDAVNCSISAQLDFGQKPPAIAQ</sequence>
<dbReference type="EMBL" id="CBSZ010000064">
    <property type="protein sequence ID" value="CDH23215.1"/>
    <property type="molecule type" value="Genomic_DNA"/>
</dbReference>
<comment type="caution">
    <text evidence="1">The sequence shown here is derived from an EMBL/GenBank/DDBJ whole genome shotgun (WGS) entry which is preliminary data.</text>
</comment>
<accession>A0A077PFV4</accession>
<name>A0A077PFV4_XENBV</name>
<dbReference type="AlphaFoldDB" id="A0A077PFV4"/>
<proteinExistence type="predicted"/>
<gene>
    <name evidence="1" type="ORF">XBKB1_1560019</name>
</gene>
<dbReference type="HOGENOM" id="CLU_2866816_0_0_6"/>
<reference evidence="1" key="1">
    <citation type="submission" date="2013-07" db="EMBL/GenBank/DDBJ databases">
        <title>Sub-species coevolution in mutualistic symbiosis.</title>
        <authorList>
            <person name="Murfin K."/>
            <person name="Klassen J."/>
            <person name="Lee M."/>
            <person name="Forst S."/>
            <person name="Stock P."/>
            <person name="Goodrich-Blair H."/>
        </authorList>
    </citation>
    <scope>NUCLEOTIDE SEQUENCE [LARGE SCALE GENOMIC DNA]</scope>
    <source>
        <strain evidence="1">Kraussei Becker Underwood</strain>
    </source>
</reference>
<evidence type="ECO:0000313" key="2">
    <source>
        <dbReference type="Proteomes" id="UP000028493"/>
    </source>
</evidence>
<dbReference type="Proteomes" id="UP000028493">
    <property type="component" value="Unassembled WGS sequence"/>
</dbReference>
<protein>
    <submittedName>
        <fullName evidence="1">Uncharacterized protein</fullName>
    </submittedName>
</protein>
<organism evidence="1 2">
    <name type="scientific">Xenorhabdus bovienii str. kraussei Becker Underwood</name>
    <dbReference type="NCBI Taxonomy" id="1398204"/>
    <lineage>
        <taxon>Bacteria</taxon>
        <taxon>Pseudomonadati</taxon>
        <taxon>Pseudomonadota</taxon>
        <taxon>Gammaproteobacteria</taxon>
        <taxon>Enterobacterales</taxon>
        <taxon>Morganellaceae</taxon>
        <taxon>Xenorhabdus</taxon>
    </lineage>
</organism>